<dbReference type="InterPro" id="IPR042185">
    <property type="entry name" value="Serpin_sf_2"/>
</dbReference>
<dbReference type="GO" id="GO:0005615">
    <property type="term" value="C:extracellular space"/>
    <property type="evidence" value="ECO:0007669"/>
    <property type="project" value="InterPro"/>
</dbReference>
<dbReference type="GO" id="GO:0004867">
    <property type="term" value="F:serine-type endopeptidase inhibitor activity"/>
    <property type="evidence" value="ECO:0007669"/>
    <property type="project" value="InterPro"/>
</dbReference>
<dbReference type="CDD" id="cd00172">
    <property type="entry name" value="serpin"/>
    <property type="match status" value="1"/>
</dbReference>
<dbReference type="InterPro" id="IPR036186">
    <property type="entry name" value="Serpin_sf"/>
</dbReference>
<dbReference type="InterPro" id="IPR023796">
    <property type="entry name" value="Serpin_dom"/>
</dbReference>
<protein>
    <submittedName>
        <fullName evidence="4">Serpin B</fullName>
    </submittedName>
</protein>
<dbReference type="Gene3D" id="2.30.39.10">
    <property type="entry name" value="Alpha-1-antitrypsin, domain 1"/>
    <property type="match status" value="1"/>
</dbReference>
<name>A0A8B6DXX5_MYTGA</name>
<dbReference type="PANTHER" id="PTHR11461:SF211">
    <property type="entry name" value="GH10112P-RELATED"/>
    <property type="match status" value="1"/>
</dbReference>
<gene>
    <name evidence="4" type="ORF">MGAL_10B089734</name>
</gene>
<dbReference type="OrthoDB" id="671595at2759"/>
<dbReference type="InterPro" id="IPR042178">
    <property type="entry name" value="Serpin_sf_1"/>
</dbReference>
<organism evidence="4 5">
    <name type="scientific">Mytilus galloprovincialis</name>
    <name type="common">Mediterranean mussel</name>
    <dbReference type="NCBI Taxonomy" id="29158"/>
    <lineage>
        <taxon>Eukaryota</taxon>
        <taxon>Metazoa</taxon>
        <taxon>Spiralia</taxon>
        <taxon>Lophotrochozoa</taxon>
        <taxon>Mollusca</taxon>
        <taxon>Bivalvia</taxon>
        <taxon>Autobranchia</taxon>
        <taxon>Pteriomorphia</taxon>
        <taxon>Mytilida</taxon>
        <taxon>Mytiloidea</taxon>
        <taxon>Mytilidae</taxon>
        <taxon>Mytilinae</taxon>
        <taxon>Mytilus</taxon>
    </lineage>
</organism>
<dbReference type="Gene3D" id="3.30.497.10">
    <property type="entry name" value="Antithrombin, subunit I, domain 2"/>
    <property type="match status" value="1"/>
</dbReference>
<dbReference type="Proteomes" id="UP000596742">
    <property type="component" value="Unassembled WGS sequence"/>
</dbReference>
<dbReference type="AlphaFoldDB" id="A0A8B6DXX5"/>
<sequence>MNRWVSKQTNGKIQDLINELWLKPDMVMFIINAIYFKATWQKQFPISSTRKQTFSLPNNKTTTVEMMNTKLIVSCYRGSDFSAIALPFKGENFDIVFVLPHKIEGLAKIEATLSPEFFRDIFAGFNLRQVNASIPKFKLESEFDLKQELPKLGVKDIFNH</sequence>
<comment type="caution">
    <text evidence="4">The sequence shown here is derived from an EMBL/GenBank/DDBJ whole genome shotgun (WGS) entry which is preliminary data.</text>
</comment>
<dbReference type="SMART" id="SM00093">
    <property type="entry name" value="SERPIN"/>
    <property type="match status" value="1"/>
</dbReference>
<dbReference type="InterPro" id="IPR000215">
    <property type="entry name" value="Serpin_fam"/>
</dbReference>
<comment type="similarity">
    <text evidence="1 2">Belongs to the serpin family.</text>
</comment>
<feature type="domain" description="Serpin" evidence="3">
    <location>
        <begin position="1"/>
        <end position="160"/>
    </location>
</feature>
<evidence type="ECO:0000313" key="4">
    <source>
        <dbReference type="EMBL" id="VDI25749.1"/>
    </source>
</evidence>
<dbReference type="SUPFAM" id="SSF56574">
    <property type="entry name" value="Serpins"/>
    <property type="match status" value="1"/>
</dbReference>
<keyword evidence="5" id="KW-1185">Reference proteome</keyword>
<dbReference type="Pfam" id="PF00079">
    <property type="entry name" value="Serpin"/>
    <property type="match status" value="1"/>
</dbReference>
<reference evidence="4" key="1">
    <citation type="submission" date="2018-11" db="EMBL/GenBank/DDBJ databases">
        <authorList>
            <person name="Alioto T."/>
            <person name="Alioto T."/>
        </authorList>
    </citation>
    <scope>NUCLEOTIDE SEQUENCE</scope>
</reference>
<evidence type="ECO:0000259" key="3">
    <source>
        <dbReference type="SMART" id="SM00093"/>
    </source>
</evidence>
<proteinExistence type="inferred from homology"/>
<evidence type="ECO:0000313" key="5">
    <source>
        <dbReference type="Proteomes" id="UP000596742"/>
    </source>
</evidence>
<dbReference type="EMBL" id="UYJE01004178">
    <property type="protein sequence ID" value="VDI25749.1"/>
    <property type="molecule type" value="Genomic_DNA"/>
</dbReference>
<dbReference type="PANTHER" id="PTHR11461">
    <property type="entry name" value="SERINE PROTEASE INHIBITOR, SERPIN"/>
    <property type="match status" value="1"/>
</dbReference>
<accession>A0A8B6DXX5</accession>
<evidence type="ECO:0000256" key="2">
    <source>
        <dbReference type="RuleBase" id="RU000411"/>
    </source>
</evidence>
<evidence type="ECO:0000256" key="1">
    <source>
        <dbReference type="ARBA" id="ARBA00009500"/>
    </source>
</evidence>